<dbReference type="EMBL" id="AVOT02031579">
    <property type="protein sequence ID" value="MBW0525139.1"/>
    <property type="molecule type" value="Genomic_DNA"/>
</dbReference>
<reference evidence="1" key="1">
    <citation type="submission" date="2021-03" db="EMBL/GenBank/DDBJ databases">
        <title>Draft genome sequence of rust myrtle Austropuccinia psidii MF-1, a brazilian biotype.</title>
        <authorList>
            <person name="Quecine M.C."/>
            <person name="Pachon D.M.R."/>
            <person name="Bonatelli M.L."/>
            <person name="Correr F.H."/>
            <person name="Franceschini L.M."/>
            <person name="Leite T.F."/>
            <person name="Margarido G.R.A."/>
            <person name="Almeida C.A."/>
            <person name="Ferrarezi J.A."/>
            <person name="Labate C.A."/>
        </authorList>
    </citation>
    <scope>NUCLEOTIDE SEQUENCE</scope>
    <source>
        <strain evidence="1">MF-1</strain>
    </source>
</reference>
<proteinExistence type="predicted"/>
<dbReference type="AlphaFoldDB" id="A0A9Q3EQD0"/>
<evidence type="ECO:0000313" key="2">
    <source>
        <dbReference type="Proteomes" id="UP000765509"/>
    </source>
</evidence>
<organism evidence="1 2">
    <name type="scientific">Austropuccinia psidii MF-1</name>
    <dbReference type="NCBI Taxonomy" id="1389203"/>
    <lineage>
        <taxon>Eukaryota</taxon>
        <taxon>Fungi</taxon>
        <taxon>Dikarya</taxon>
        <taxon>Basidiomycota</taxon>
        <taxon>Pucciniomycotina</taxon>
        <taxon>Pucciniomycetes</taxon>
        <taxon>Pucciniales</taxon>
        <taxon>Sphaerophragmiaceae</taxon>
        <taxon>Austropuccinia</taxon>
    </lineage>
</organism>
<accession>A0A9Q3EQD0</accession>
<sequence>MPNLELPFELNLYSGCSPARGETLYQRQLFDEIPKEGVICCIFRHLKDLEAIYGDTQAERLFLHAYAPAPPQDVTPTLPPISTITTPYAPTAPSINTSDAALNPPYTFFHPPNALRHLPCLRLHTLKNSLQRRPPPTTYNPYAAEVPSRYAAEATFNLPNPLCHLPSLCSHSVLLTCHQCCSHTGLILNTPYHPYAPAAPSRLDYYAAPHLRPHHSLYSHGTLNPPYA</sequence>
<protein>
    <submittedName>
        <fullName evidence="1">Uncharacterized protein</fullName>
    </submittedName>
</protein>
<evidence type="ECO:0000313" key="1">
    <source>
        <dbReference type="EMBL" id="MBW0525139.1"/>
    </source>
</evidence>
<dbReference type="Proteomes" id="UP000765509">
    <property type="component" value="Unassembled WGS sequence"/>
</dbReference>
<gene>
    <name evidence="1" type="ORF">O181_064854</name>
</gene>
<name>A0A9Q3EQD0_9BASI</name>
<comment type="caution">
    <text evidence="1">The sequence shown here is derived from an EMBL/GenBank/DDBJ whole genome shotgun (WGS) entry which is preliminary data.</text>
</comment>
<keyword evidence="2" id="KW-1185">Reference proteome</keyword>